<dbReference type="OrthoDB" id="205248at2759"/>
<accession>A0A6G1DAB4</accession>
<organism evidence="1 2">
    <name type="scientific">Oryza meyeriana var. granulata</name>
    <dbReference type="NCBI Taxonomy" id="110450"/>
    <lineage>
        <taxon>Eukaryota</taxon>
        <taxon>Viridiplantae</taxon>
        <taxon>Streptophyta</taxon>
        <taxon>Embryophyta</taxon>
        <taxon>Tracheophyta</taxon>
        <taxon>Spermatophyta</taxon>
        <taxon>Magnoliopsida</taxon>
        <taxon>Liliopsida</taxon>
        <taxon>Poales</taxon>
        <taxon>Poaceae</taxon>
        <taxon>BOP clade</taxon>
        <taxon>Oryzoideae</taxon>
        <taxon>Oryzeae</taxon>
        <taxon>Oryzinae</taxon>
        <taxon>Oryza</taxon>
        <taxon>Oryza meyeriana</taxon>
    </lineage>
</organism>
<keyword evidence="2" id="KW-1185">Reference proteome</keyword>
<dbReference type="AlphaFoldDB" id="A0A6G1DAB4"/>
<dbReference type="EMBL" id="SPHZ02000007">
    <property type="protein sequence ID" value="KAF0909356.1"/>
    <property type="molecule type" value="Genomic_DNA"/>
</dbReference>
<comment type="caution">
    <text evidence="1">The sequence shown here is derived from an EMBL/GenBank/DDBJ whole genome shotgun (WGS) entry which is preliminary data.</text>
</comment>
<evidence type="ECO:0000313" key="1">
    <source>
        <dbReference type="EMBL" id="KAF0909356.1"/>
    </source>
</evidence>
<dbReference type="Proteomes" id="UP000479710">
    <property type="component" value="Unassembled WGS sequence"/>
</dbReference>
<proteinExistence type="predicted"/>
<dbReference type="PANTHER" id="PTHR45723">
    <property type="entry name" value="SERINE/THREONINE-PROTEIN KINASE RIO1"/>
    <property type="match status" value="1"/>
</dbReference>
<dbReference type="InterPro" id="IPR051272">
    <property type="entry name" value="RIO-type_Ser/Thr_kinase"/>
</dbReference>
<gene>
    <name evidence="1" type="ORF">E2562_035517</name>
</gene>
<name>A0A6G1DAB4_9ORYZ</name>
<reference evidence="1 2" key="1">
    <citation type="submission" date="2019-11" db="EMBL/GenBank/DDBJ databases">
        <title>Whole genome sequence of Oryza granulata.</title>
        <authorList>
            <person name="Li W."/>
        </authorList>
    </citation>
    <scope>NUCLEOTIDE SEQUENCE [LARGE SCALE GENOMIC DNA]</scope>
    <source>
        <strain evidence="2">cv. Menghai</strain>
        <tissue evidence="1">Leaf</tissue>
    </source>
</reference>
<evidence type="ECO:0000313" key="2">
    <source>
        <dbReference type="Proteomes" id="UP000479710"/>
    </source>
</evidence>
<dbReference type="Gene3D" id="1.10.510.10">
    <property type="entry name" value="Transferase(Phosphotransferase) domain 1"/>
    <property type="match status" value="1"/>
</dbReference>
<sequence>MITSQPKYNCDDADTLAKCKLVHGAAVDLAHPSALDFLKEDCLHVTDFFKKHGVAVMIVTALFNFVIDQNIAAEDVDDYLEKVQQKILGNGDTVANGDDVTSTVLVQLISDTCAYLCGSVGGEGSAASGRETLSPKPRPPGRMELQLVHCLADVEEAVKKMEETGAGHIYFLLASDASLAEAAAIQKRLGSGPGGYGFLNPDLVLRKSGAETNLNRHFRKLMEVWEGSLAEQISKTEDAMKKVKDDVHGAAPLGIPCDVFQQMRAFGGLASRTTIHTGNGPVPHVTYSPFSLLAPPILASAKDFSHPEEDILPMLEDLSLEAFRECNIRILQVKRDLLDAMREELRTRVHLLLEETLTTRSHIGSGLYGGYMFVGDEE</sequence>
<protein>
    <submittedName>
        <fullName evidence="1">Uncharacterized protein</fullName>
    </submittedName>
</protein>